<evidence type="ECO:0000313" key="1">
    <source>
        <dbReference type="EMBL" id="AKH46326.1"/>
    </source>
</evidence>
<reference evidence="1" key="2">
    <citation type="submission" date="2015-03" db="EMBL/GenBank/DDBJ databases">
        <authorList>
            <person name="Chow C.-E.T."/>
            <person name="Winget D.M."/>
            <person name="White R.A.III."/>
            <person name="Hallam S.J."/>
            <person name="Suttle C.A."/>
        </authorList>
    </citation>
    <scope>NUCLEOTIDE SEQUENCE</scope>
    <source>
        <strain evidence="1">Anoxic3_6</strain>
    </source>
</reference>
<proteinExistence type="predicted"/>
<name>A0A0F7L5N5_9VIRU</name>
<protein>
    <submittedName>
        <fullName evidence="1">Uncharacterized protein</fullName>
    </submittedName>
</protein>
<accession>A0A0F7L5N5</accession>
<organism evidence="1">
    <name type="scientific">uncultured marine virus</name>
    <dbReference type="NCBI Taxonomy" id="186617"/>
    <lineage>
        <taxon>Viruses</taxon>
        <taxon>environmental samples</taxon>
    </lineage>
</organism>
<reference evidence="1" key="1">
    <citation type="journal article" date="2015" name="Front. Microbiol.">
        <title>Combining genomic sequencing methods to explore viral diversity and reveal potential virus-host interactions.</title>
        <authorList>
            <person name="Chow C.E."/>
            <person name="Winget D.M."/>
            <person name="White R.A.III."/>
            <person name="Hallam S.J."/>
            <person name="Suttle C.A."/>
        </authorList>
    </citation>
    <scope>NUCLEOTIDE SEQUENCE</scope>
    <source>
        <strain evidence="1">Anoxic3_6</strain>
    </source>
</reference>
<dbReference type="EMBL" id="KR029581">
    <property type="protein sequence ID" value="AKH46326.1"/>
    <property type="molecule type" value="Genomic_DNA"/>
</dbReference>
<sequence>MIDKFLLKFFGGLDNLFSWLETYSIKFTTWLWHSRVNLLNKKEKENEIFCFR</sequence>